<organism evidence="1">
    <name type="scientific">Anguilla anguilla</name>
    <name type="common">European freshwater eel</name>
    <name type="synonym">Muraena anguilla</name>
    <dbReference type="NCBI Taxonomy" id="7936"/>
    <lineage>
        <taxon>Eukaryota</taxon>
        <taxon>Metazoa</taxon>
        <taxon>Chordata</taxon>
        <taxon>Craniata</taxon>
        <taxon>Vertebrata</taxon>
        <taxon>Euteleostomi</taxon>
        <taxon>Actinopterygii</taxon>
        <taxon>Neopterygii</taxon>
        <taxon>Teleostei</taxon>
        <taxon>Anguilliformes</taxon>
        <taxon>Anguillidae</taxon>
        <taxon>Anguilla</taxon>
    </lineage>
</organism>
<dbReference type="AlphaFoldDB" id="A0A0E9PCP0"/>
<reference evidence="1" key="2">
    <citation type="journal article" date="2015" name="Fish Shellfish Immunol.">
        <title>Early steps in the European eel (Anguilla anguilla)-Vibrio vulnificus interaction in the gills: Role of the RtxA13 toxin.</title>
        <authorList>
            <person name="Callol A."/>
            <person name="Pajuelo D."/>
            <person name="Ebbesson L."/>
            <person name="Teles M."/>
            <person name="MacKenzie S."/>
            <person name="Amaro C."/>
        </authorList>
    </citation>
    <scope>NUCLEOTIDE SEQUENCE</scope>
</reference>
<name>A0A0E9PCP0_ANGAN</name>
<evidence type="ECO:0000313" key="1">
    <source>
        <dbReference type="EMBL" id="JAH02269.1"/>
    </source>
</evidence>
<dbReference type="EMBL" id="GBXM01106308">
    <property type="protein sequence ID" value="JAH02269.1"/>
    <property type="molecule type" value="Transcribed_RNA"/>
</dbReference>
<protein>
    <submittedName>
        <fullName evidence="1">Uncharacterized protein</fullName>
    </submittedName>
</protein>
<reference evidence="1" key="1">
    <citation type="submission" date="2014-11" db="EMBL/GenBank/DDBJ databases">
        <authorList>
            <person name="Amaro Gonzalez C."/>
        </authorList>
    </citation>
    <scope>NUCLEOTIDE SEQUENCE</scope>
</reference>
<proteinExistence type="predicted"/>
<sequence>MGDQLVCFSSVPRREQFLSVADGHIKRGFRFFLHYR</sequence>
<accession>A0A0E9PCP0</accession>